<dbReference type="FunFam" id="3.40.50.1970:FF:000003">
    <property type="entry name" value="Alcohol dehydrogenase, iron-containing"/>
    <property type="match status" value="1"/>
</dbReference>
<dbReference type="Gene3D" id="3.40.50.1970">
    <property type="match status" value="1"/>
</dbReference>
<evidence type="ECO:0000256" key="2">
    <source>
        <dbReference type="ARBA" id="ARBA00007358"/>
    </source>
</evidence>
<name>A0A2D2LWH3_FAUOS</name>
<dbReference type="InterPro" id="IPR039697">
    <property type="entry name" value="Alcohol_dehydrogenase_Fe"/>
</dbReference>
<comment type="similarity">
    <text evidence="2">Belongs to the iron-containing alcohol dehydrogenase family.</text>
</comment>
<evidence type="ECO:0000259" key="6">
    <source>
        <dbReference type="Pfam" id="PF25137"/>
    </source>
</evidence>
<dbReference type="Pfam" id="PF00465">
    <property type="entry name" value="Fe-ADH"/>
    <property type="match status" value="1"/>
</dbReference>
<dbReference type="PROSITE" id="PS00913">
    <property type="entry name" value="ADH_IRON_1"/>
    <property type="match status" value="1"/>
</dbReference>
<dbReference type="PANTHER" id="PTHR11496:SF102">
    <property type="entry name" value="ALCOHOL DEHYDROGENASE 4"/>
    <property type="match status" value="1"/>
</dbReference>
<proteinExistence type="inferred from homology"/>
<sequence length="387" mass="41510">MIPVDFNTTTRILCEPDSLSTKLGKVVKDFGATQVLIVTDKALVQLGFVNLAIEALSAEGIQAIVFDGVIPDPTVEVVDNALNLARNHHCDAIVALGGGSSIDTAKIIALHDNPFISASNLFNQDLSKFNKLPLVAIPTTAGTGAEVTFVSVITATDGNKFAVFHSKILPDVAILDANLTLGLPPLITAATALDAMVHCIEAYTSRTKKNPISDALAVKGLQLLWQNYRKVMTDGKNIEARSEMLLGSCLAGMAFVNASVAAVHGLSYPLSIRFHVPHGHANALVMAGVFTFNLSAAQQHYAELARAVLPKQTLSLDDTAAATLFIDELKQFLTESGLKTSLRELGIQQTDIDDLATLMINTYARLIVSNPIDMTVDDVRKIYQDVF</sequence>
<dbReference type="Proteomes" id="UP000229340">
    <property type="component" value="Chromosome"/>
</dbReference>
<feature type="domain" description="Alcohol dehydrogenase iron-type/glycerol dehydrogenase GldA" evidence="5">
    <location>
        <begin position="10"/>
        <end position="176"/>
    </location>
</feature>
<evidence type="ECO:0000256" key="1">
    <source>
        <dbReference type="ARBA" id="ARBA00001962"/>
    </source>
</evidence>
<organism evidence="7 8">
    <name type="scientific">Faucicola osloensis</name>
    <name type="common">Moraxella osloensis</name>
    <dbReference type="NCBI Taxonomy" id="34062"/>
    <lineage>
        <taxon>Bacteria</taxon>
        <taxon>Pseudomonadati</taxon>
        <taxon>Pseudomonadota</taxon>
        <taxon>Gammaproteobacteria</taxon>
        <taxon>Moraxellales</taxon>
        <taxon>Moraxellaceae</taxon>
        <taxon>Faucicola</taxon>
    </lineage>
</organism>
<dbReference type="GO" id="GO:0046872">
    <property type="term" value="F:metal ion binding"/>
    <property type="evidence" value="ECO:0007669"/>
    <property type="project" value="InterPro"/>
</dbReference>
<dbReference type="PANTHER" id="PTHR11496">
    <property type="entry name" value="ALCOHOL DEHYDROGENASE"/>
    <property type="match status" value="1"/>
</dbReference>
<protein>
    <submittedName>
        <fullName evidence="7">Alcohol dehydrogenase</fullName>
    </submittedName>
</protein>
<evidence type="ECO:0000313" key="8">
    <source>
        <dbReference type="Proteomes" id="UP000229340"/>
    </source>
</evidence>
<evidence type="ECO:0000259" key="5">
    <source>
        <dbReference type="Pfam" id="PF00465"/>
    </source>
</evidence>
<dbReference type="InterPro" id="IPR056798">
    <property type="entry name" value="ADH_Fe_C"/>
</dbReference>
<dbReference type="InterPro" id="IPR001670">
    <property type="entry name" value="ADH_Fe/GldA"/>
</dbReference>
<evidence type="ECO:0000256" key="4">
    <source>
        <dbReference type="ARBA" id="ARBA00023027"/>
    </source>
</evidence>
<dbReference type="GO" id="GO:0004022">
    <property type="term" value="F:alcohol dehydrogenase (NAD+) activity"/>
    <property type="evidence" value="ECO:0007669"/>
    <property type="project" value="TreeGrafter"/>
</dbReference>
<feature type="domain" description="Fe-containing alcohol dehydrogenase-like C-terminal" evidence="6">
    <location>
        <begin position="188"/>
        <end position="385"/>
    </location>
</feature>
<dbReference type="AlphaFoldDB" id="A0A2D2LWH3"/>
<reference evidence="8" key="1">
    <citation type="submission" date="2017-11" db="EMBL/GenBank/DDBJ databases">
        <title>Complete genome sequence of Moraxella osloensis NP7 isolated from human skin.</title>
        <authorList>
            <person name="Lee K."/>
            <person name="Lim J.Y."/>
            <person name="Hwang I."/>
        </authorList>
    </citation>
    <scope>NUCLEOTIDE SEQUENCE [LARGE SCALE GENOMIC DNA]</scope>
    <source>
        <strain evidence="8">NP7</strain>
    </source>
</reference>
<dbReference type="SUPFAM" id="SSF56796">
    <property type="entry name" value="Dehydroquinate synthase-like"/>
    <property type="match status" value="1"/>
</dbReference>
<dbReference type="EMBL" id="CP024443">
    <property type="protein sequence ID" value="ATR79320.1"/>
    <property type="molecule type" value="Genomic_DNA"/>
</dbReference>
<evidence type="ECO:0000256" key="3">
    <source>
        <dbReference type="ARBA" id="ARBA00023002"/>
    </source>
</evidence>
<evidence type="ECO:0000313" key="7">
    <source>
        <dbReference type="EMBL" id="ATR79320.1"/>
    </source>
</evidence>
<dbReference type="Gene3D" id="1.20.1090.10">
    <property type="entry name" value="Dehydroquinate synthase-like - alpha domain"/>
    <property type="match status" value="1"/>
</dbReference>
<dbReference type="RefSeq" id="WP_100270498.1">
    <property type="nucleotide sequence ID" value="NZ_CP024443.1"/>
</dbReference>
<accession>A0A2D2LWH3</accession>
<keyword evidence="4" id="KW-0520">NAD</keyword>
<gene>
    <name evidence="7" type="ORF">NP7_08710</name>
</gene>
<dbReference type="InterPro" id="IPR018211">
    <property type="entry name" value="ADH_Fe_CS"/>
</dbReference>
<keyword evidence="3" id="KW-0560">Oxidoreductase</keyword>
<dbReference type="FunFam" id="1.20.1090.10:FF:000001">
    <property type="entry name" value="Aldehyde-alcohol dehydrogenase"/>
    <property type="match status" value="1"/>
</dbReference>
<dbReference type="Pfam" id="PF25137">
    <property type="entry name" value="ADH_Fe_C"/>
    <property type="match status" value="1"/>
</dbReference>
<comment type="cofactor">
    <cofactor evidence="1">
        <name>Fe cation</name>
        <dbReference type="ChEBI" id="CHEBI:24875"/>
    </cofactor>
</comment>